<dbReference type="Proteomes" id="UP000613768">
    <property type="component" value="Unassembled WGS sequence"/>
</dbReference>
<reference evidence="1 2" key="1">
    <citation type="submission" date="2020-09" db="EMBL/GenBank/DDBJ databases">
        <title>Pseudoxanthomonas sp. CAU 1598 isolated from sand of Yaerae Beach.</title>
        <authorList>
            <person name="Kim W."/>
        </authorList>
    </citation>
    <scope>NUCLEOTIDE SEQUENCE [LARGE SCALE GENOMIC DNA]</scope>
    <source>
        <strain evidence="1 2">CAU 1598</strain>
    </source>
</reference>
<accession>A0AAW3ZUS0</accession>
<proteinExistence type="predicted"/>
<comment type="caution">
    <text evidence="1">The sequence shown here is derived from an EMBL/GenBank/DDBJ whole genome shotgun (WGS) entry which is preliminary data.</text>
</comment>
<dbReference type="AlphaFoldDB" id="A0AAW3ZUS0"/>
<organism evidence="1 2">
    <name type="scientific">Pseudomarimonas arenosa</name>
    <dbReference type="NCBI Taxonomy" id="2774145"/>
    <lineage>
        <taxon>Bacteria</taxon>
        <taxon>Pseudomonadati</taxon>
        <taxon>Pseudomonadota</taxon>
        <taxon>Gammaproteobacteria</taxon>
        <taxon>Lysobacterales</taxon>
        <taxon>Lysobacteraceae</taxon>
        <taxon>Pseudomarimonas</taxon>
    </lineage>
</organism>
<gene>
    <name evidence="1" type="ORF">IFO71_20720</name>
</gene>
<dbReference type="EMBL" id="JACYTR010000091">
    <property type="protein sequence ID" value="MBD8528179.1"/>
    <property type="molecule type" value="Genomic_DNA"/>
</dbReference>
<evidence type="ECO:0000313" key="1">
    <source>
        <dbReference type="EMBL" id="MBD8528179.1"/>
    </source>
</evidence>
<evidence type="ECO:0000313" key="2">
    <source>
        <dbReference type="Proteomes" id="UP000613768"/>
    </source>
</evidence>
<keyword evidence="2" id="KW-1185">Reference proteome</keyword>
<sequence>MAVDLLSGRAQDSFTIGDAALQGELDGRVVRLSLAEGDVIAHWIDPSDDALRAARFAPLRPFSGPAAMADGVWHATDTVGQGFLFETFDGGERLGGAWFTYDAGADEGDSGLRWYTVQADYEGADSGFVGTLYESARGAFARSAAETTAAVGNVELRLESCDRAVLNYQFHSGDSVGLSRSIPLVRTAAEANVCASIALERHEFSGVFYNPDTVGQGFLLRTVDGAGSQKLAGGWFTFDPEGASNDAASHHWFTVQADIPSEGDVVATIYSTTGGVLDAESTRNVKPVGRLTLRSPDSCSLLELSWQFDQGLDAGAFAGRTGEQTVERIGHCQRP</sequence>
<protein>
    <submittedName>
        <fullName evidence="1">Uncharacterized protein</fullName>
    </submittedName>
</protein>
<dbReference type="RefSeq" id="WP_192031596.1">
    <property type="nucleotide sequence ID" value="NZ_JACYTR010000091.1"/>
</dbReference>
<name>A0AAW3ZUS0_9GAMM</name>